<gene>
    <name evidence="3" type="ORF">M5X12_10140</name>
</gene>
<dbReference type="InterPro" id="IPR012854">
    <property type="entry name" value="Cu_amine_oxidase-like_N"/>
</dbReference>
<organism evidence="3 4">
    <name type="scientific">Paenibacillus alvei</name>
    <name type="common">Bacillus alvei</name>
    <dbReference type="NCBI Taxonomy" id="44250"/>
    <lineage>
        <taxon>Bacteria</taxon>
        <taxon>Bacillati</taxon>
        <taxon>Bacillota</taxon>
        <taxon>Bacilli</taxon>
        <taxon>Bacillales</taxon>
        <taxon>Paenibacillaceae</taxon>
        <taxon>Paenibacillus</taxon>
    </lineage>
</organism>
<dbReference type="Proteomes" id="UP001527181">
    <property type="component" value="Unassembled WGS sequence"/>
</dbReference>
<dbReference type="Pfam" id="PF07833">
    <property type="entry name" value="Cu_amine_oxidN1"/>
    <property type="match status" value="1"/>
</dbReference>
<evidence type="ECO:0000313" key="4">
    <source>
        <dbReference type="Proteomes" id="UP001527181"/>
    </source>
</evidence>
<keyword evidence="4" id="KW-1185">Reference proteome</keyword>
<proteinExistence type="predicted"/>
<reference evidence="3 4" key="1">
    <citation type="submission" date="2022-05" db="EMBL/GenBank/DDBJ databases">
        <title>Genome Sequencing of Bee-Associated Microbes.</title>
        <authorList>
            <person name="Dunlap C."/>
        </authorList>
    </citation>
    <scope>NUCLEOTIDE SEQUENCE [LARGE SCALE GENOMIC DNA]</scope>
    <source>
        <strain evidence="3 4">NRRL B-04010</strain>
    </source>
</reference>
<evidence type="ECO:0000259" key="2">
    <source>
        <dbReference type="Pfam" id="PF07833"/>
    </source>
</evidence>
<accession>A0ABT4GWJ5</accession>
<dbReference type="EMBL" id="JAMDNP010000018">
    <property type="protein sequence ID" value="MCY9760933.1"/>
    <property type="molecule type" value="Genomic_DNA"/>
</dbReference>
<protein>
    <submittedName>
        <fullName evidence="3">Copper amine oxidase N-terminal domain-containing protein</fullName>
    </submittedName>
</protein>
<dbReference type="RefSeq" id="WP_268599951.1">
    <property type="nucleotide sequence ID" value="NZ_JAMDNP010000018.1"/>
</dbReference>
<evidence type="ECO:0000256" key="1">
    <source>
        <dbReference type="SAM" id="MobiDB-lite"/>
    </source>
</evidence>
<feature type="domain" description="Copper amine oxidase-like N-terminal" evidence="2">
    <location>
        <begin position="43"/>
        <end position="89"/>
    </location>
</feature>
<evidence type="ECO:0000313" key="3">
    <source>
        <dbReference type="EMBL" id="MCY9760933.1"/>
    </source>
</evidence>
<comment type="caution">
    <text evidence="3">The sequence shown here is derived from an EMBL/GenBank/DDBJ whole genome shotgun (WGS) entry which is preliminary data.</text>
</comment>
<feature type="region of interest" description="Disordered" evidence="1">
    <location>
        <begin position="83"/>
        <end position="114"/>
    </location>
</feature>
<sequence length="179" mass="19604">MKKWMYLVSGVIIGALVTTAGSVFADQIKSLVGEKVTGEYTVVVNGKALQDKGAVINGRTNVPVRGISEALGVNMKVDGKTIRITTDEKSAPSNQDGGNTSNENNDYQKSSLLTQKSSLETEIKRLQEVKKDHERKYNEAESGFGKEVIKQGLDSTIQKISEKERELDKVNEDLTALDK</sequence>
<feature type="compositionally biased region" description="Polar residues" evidence="1">
    <location>
        <begin position="91"/>
        <end position="107"/>
    </location>
</feature>
<name>A0ABT4GWJ5_PAEAL</name>